<keyword evidence="1" id="KW-1133">Transmembrane helix</keyword>
<feature type="transmembrane region" description="Helical" evidence="1">
    <location>
        <begin position="46"/>
        <end position="74"/>
    </location>
</feature>
<reference evidence="2 3" key="1">
    <citation type="journal article" date="2019" name="Environ. Microbiol.">
        <title>Genomics insights into ecotype formation of ammonia-oxidizing archaea in the deep ocean.</title>
        <authorList>
            <person name="Wang Y."/>
            <person name="Huang J.M."/>
            <person name="Cui G.J."/>
            <person name="Nunoura T."/>
            <person name="Takaki Y."/>
            <person name="Li W.L."/>
            <person name="Li J."/>
            <person name="Gao Z.M."/>
            <person name="Takai K."/>
            <person name="Zhang A.Q."/>
            <person name="Stepanauskas R."/>
        </authorList>
    </citation>
    <scope>NUCLEOTIDE SEQUENCE [LARGE SCALE GENOMIC DNA]</scope>
    <source>
        <strain evidence="2 3">C4</strain>
    </source>
</reference>
<evidence type="ECO:0000313" key="2">
    <source>
        <dbReference type="EMBL" id="NWJ30208.1"/>
    </source>
</evidence>
<keyword evidence="1" id="KW-0472">Membrane</keyword>
<organism evidence="2 3">
    <name type="scientific">Marine Group I thaumarchaeote</name>
    <dbReference type="NCBI Taxonomy" id="2511932"/>
    <lineage>
        <taxon>Archaea</taxon>
        <taxon>Nitrososphaerota</taxon>
        <taxon>Marine Group I</taxon>
    </lineage>
</organism>
<comment type="caution">
    <text evidence="2">The sequence shown here is derived from an EMBL/GenBank/DDBJ whole genome shotgun (WGS) entry which is preliminary data.</text>
</comment>
<name>A0A7K4MLW9_9ARCH</name>
<protein>
    <submittedName>
        <fullName evidence="2">Uncharacterized protein</fullName>
    </submittedName>
</protein>
<evidence type="ECO:0000313" key="3">
    <source>
        <dbReference type="Proteomes" id="UP000568446"/>
    </source>
</evidence>
<keyword evidence="1" id="KW-0812">Transmembrane</keyword>
<evidence type="ECO:0000256" key="1">
    <source>
        <dbReference type="SAM" id="Phobius"/>
    </source>
</evidence>
<feature type="transmembrane region" description="Helical" evidence="1">
    <location>
        <begin position="7"/>
        <end position="26"/>
    </location>
</feature>
<dbReference type="Proteomes" id="UP000568446">
    <property type="component" value="Unassembled WGS sequence"/>
</dbReference>
<sequence>MSLGGNLIFFGTAILILDVLIFSGTFPSKSLNDPSLHEPFLLLPVIGIVSFIELLSLFLTSFGLIIFFSGVITLRKKK</sequence>
<accession>A0A7K4MLW9</accession>
<proteinExistence type="predicted"/>
<dbReference type="EMBL" id="JACATK010000042">
    <property type="protein sequence ID" value="NWJ30208.1"/>
    <property type="molecule type" value="Genomic_DNA"/>
</dbReference>
<gene>
    <name evidence="2" type="ORF">HX850_04765</name>
</gene>
<dbReference type="AlphaFoldDB" id="A0A7K4MLW9"/>